<dbReference type="OrthoDB" id="3828666at2"/>
<evidence type="ECO:0000313" key="1">
    <source>
        <dbReference type="EMBL" id="SDU99603.1"/>
    </source>
</evidence>
<dbReference type="EMBL" id="LT629799">
    <property type="protein sequence ID" value="SDU99603.1"/>
    <property type="molecule type" value="Genomic_DNA"/>
</dbReference>
<proteinExistence type="predicted"/>
<dbReference type="AlphaFoldDB" id="A0A1H2N1Z9"/>
<protein>
    <recommendedName>
        <fullName evidence="3">Phosphotyrosine protein phosphatase I domain-containing protein</fullName>
    </recommendedName>
</protein>
<dbReference type="RefSeq" id="WP_091076374.1">
    <property type="nucleotide sequence ID" value="NZ_LT629799.1"/>
</dbReference>
<accession>A0A1H2N1Z9</accession>
<name>A0A1H2N1Z9_9ACTN</name>
<reference evidence="2" key="1">
    <citation type="submission" date="2016-10" db="EMBL/GenBank/DDBJ databases">
        <authorList>
            <person name="Varghese N."/>
            <person name="Submissions S."/>
        </authorList>
    </citation>
    <scope>NUCLEOTIDE SEQUENCE [LARGE SCALE GENOMIC DNA]</scope>
    <source>
        <strain evidence="2">DSM 21743</strain>
    </source>
</reference>
<evidence type="ECO:0008006" key="3">
    <source>
        <dbReference type="Google" id="ProtNLM"/>
    </source>
</evidence>
<gene>
    <name evidence="1" type="ORF">SAMN04488544_3185</name>
</gene>
<dbReference type="STRING" id="546874.SAMN04488544_3185"/>
<sequence length="158" mass="17364">MQARPRVLFVGDDASSPEIAASLLRSLVGEQVEIRTAAAQRPERGGRGDDILVQMGLNPASEERLSAHALTEADHVVVLGRHLDVARVAGRTYEVWDVENDDLASRVRRLAVALLGGADDVLPRWSRGRDLLQRAGRLLRAVAARLRRPRRREGRPGA</sequence>
<evidence type="ECO:0000313" key="2">
    <source>
        <dbReference type="Proteomes" id="UP000198825"/>
    </source>
</evidence>
<organism evidence="1 2">
    <name type="scientific">Microlunatus sagamiharensis</name>
    <dbReference type="NCBI Taxonomy" id="546874"/>
    <lineage>
        <taxon>Bacteria</taxon>
        <taxon>Bacillati</taxon>
        <taxon>Actinomycetota</taxon>
        <taxon>Actinomycetes</taxon>
        <taxon>Propionibacteriales</taxon>
        <taxon>Propionibacteriaceae</taxon>
        <taxon>Microlunatus</taxon>
    </lineage>
</organism>
<dbReference type="Proteomes" id="UP000198825">
    <property type="component" value="Chromosome I"/>
</dbReference>
<keyword evidence="2" id="KW-1185">Reference proteome</keyword>